<organism evidence="6 7">
    <name type="scientific">Pelagerythrobacter marensis</name>
    <dbReference type="NCBI Taxonomy" id="543877"/>
    <lineage>
        <taxon>Bacteria</taxon>
        <taxon>Pseudomonadati</taxon>
        <taxon>Pseudomonadota</taxon>
        <taxon>Alphaproteobacteria</taxon>
        <taxon>Sphingomonadales</taxon>
        <taxon>Erythrobacteraceae</taxon>
        <taxon>Pelagerythrobacter</taxon>
    </lineage>
</organism>
<comment type="similarity">
    <text evidence="2">Belongs to the virb1 family.</text>
</comment>
<reference evidence="6 7" key="1">
    <citation type="submission" date="2024-02" db="EMBL/GenBank/DDBJ databases">
        <title>The whole genome sequence of five bacterial samples isolated from Abu Dhabi Sabkha-shore region.</title>
        <authorList>
            <person name="Sudalaimuthuasari N."/>
            <person name="Sarfraz B."/>
            <person name="Tuyisabe J.D."/>
            <person name="Mugisha Ntwali L.D.M."/>
            <person name="Ali A.I.A.A."/>
            <person name="Almansoori S.Z.A."/>
            <person name="Alajami H.S.A."/>
            <person name="Almeqbaali A.A.S."/>
            <person name="Kundu B."/>
            <person name="Saeed E.E."/>
            <person name="Sukumarinath V."/>
            <person name="Mishra A.K."/>
            <person name="Hazzouri K.M."/>
            <person name="Almaskari R."/>
            <person name="Sharma A.K."/>
            <person name="Amiri K.M.A."/>
        </authorList>
    </citation>
    <scope>NUCLEOTIDE SEQUENCE [LARGE SCALE GENOMIC DNA]</scope>
    <source>
        <strain evidence="7">kcgeb_sd</strain>
    </source>
</reference>
<dbReference type="SUPFAM" id="SSF48435">
    <property type="entry name" value="Bacterial muramidases"/>
    <property type="match status" value="1"/>
</dbReference>
<dbReference type="PANTHER" id="PTHR37423:SF2">
    <property type="entry name" value="MEMBRANE-BOUND LYTIC MUREIN TRANSGLYCOSYLASE C"/>
    <property type="match status" value="1"/>
</dbReference>
<dbReference type="Proteomes" id="UP001335183">
    <property type="component" value="Chromosome"/>
</dbReference>
<evidence type="ECO:0000259" key="5">
    <source>
        <dbReference type="Pfam" id="PF01464"/>
    </source>
</evidence>
<evidence type="ECO:0000256" key="1">
    <source>
        <dbReference type="ARBA" id="ARBA00007734"/>
    </source>
</evidence>
<keyword evidence="3 4" id="KW-0732">Signal</keyword>
<dbReference type="RefSeq" id="WP_338445365.1">
    <property type="nucleotide sequence ID" value="NZ_CP144918.1"/>
</dbReference>
<evidence type="ECO:0000256" key="2">
    <source>
        <dbReference type="ARBA" id="ARBA00009387"/>
    </source>
</evidence>
<evidence type="ECO:0000313" key="6">
    <source>
        <dbReference type="EMBL" id="WWA46466.1"/>
    </source>
</evidence>
<dbReference type="PANTHER" id="PTHR37423">
    <property type="entry name" value="SOLUBLE LYTIC MUREIN TRANSGLYCOSYLASE-RELATED"/>
    <property type="match status" value="1"/>
</dbReference>
<proteinExistence type="inferred from homology"/>
<sequence>MTRISLYGLTFLASTVLSASGPLVAQPDGVDSARQQLVATVPSQIGQAVERWKFLTSNDEMDFDSYAGFALAFPEFPRMDLIRARAEEALERGAPSSESLVAYFDRNPPLSNPARARYALALAGLQRPEAFETAREAWRGGDMSTPAEAYLLGLFGSRFTPEDHDARMAALLWQGKAEAAARHMPQVSPAYRDLAMARLSILQGTDPASAGLPVPAQARSDPGYVYNLARHYRTSGRLPQAIDLLAGRPPFAGQPFDAQDYVTEALRIARGAPARPAAQIAAKVDDLFAPGADISGMSYRLRDDYTSLMWLGGTKALWTMGDGNGAAPLFYRYGAAARTPQTRSKGFYWAGLASHRAGNAAEAQRYWLMAAQYPEYFYGLLALERLGRPTPDFGDATPVHPTAEQRAAFRSNPLALAVRELAKGGSDWRTERYFFTELASWADDAGEMQLVAELAQELRLPELAVVIGRTAPEKEIAGFERIGFPVVAQPAGTDFTIVHAIARQESEFDRDRISHAGARGLMQLMPGTAREQAGMLSMSYDYGNLTADPQYNIRLGDAYFARMMDYYGGSYPLAIAAYNAGPGNVNKWLRANGDPRNGSVDWLRWIEEIPIFETKNYVQRVIENAVVYEAMYPDRVRYGKPKGVSQFLGKSTPG</sequence>
<gene>
    <name evidence="6" type="ORF">V5F89_09235</name>
</gene>
<dbReference type="Gene3D" id="1.25.20.10">
    <property type="entry name" value="Bacterial muramidases"/>
    <property type="match status" value="1"/>
</dbReference>
<dbReference type="Pfam" id="PF01464">
    <property type="entry name" value="SLT"/>
    <property type="match status" value="1"/>
</dbReference>
<feature type="domain" description="Transglycosylase SLT" evidence="5">
    <location>
        <begin position="494"/>
        <end position="594"/>
    </location>
</feature>
<protein>
    <submittedName>
        <fullName evidence="6">Transglycosylase SLT domain-containing protein</fullName>
    </submittedName>
</protein>
<dbReference type="CDD" id="cd13401">
    <property type="entry name" value="Slt70-like"/>
    <property type="match status" value="1"/>
</dbReference>
<feature type="chain" id="PRO_5046999885" evidence="4">
    <location>
        <begin position="26"/>
        <end position="654"/>
    </location>
</feature>
<evidence type="ECO:0000256" key="3">
    <source>
        <dbReference type="ARBA" id="ARBA00022729"/>
    </source>
</evidence>
<dbReference type="InterPro" id="IPR008258">
    <property type="entry name" value="Transglycosylase_SLT_dom_1"/>
</dbReference>
<dbReference type="InterPro" id="IPR008939">
    <property type="entry name" value="Lytic_TGlycosylase_superhlx_U"/>
</dbReference>
<feature type="signal peptide" evidence="4">
    <location>
        <begin position="1"/>
        <end position="25"/>
    </location>
</feature>
<evidence type="ECO:0000313" key="7">
    <source>
        <dbReference type="Proteomes" id="UP001335183"/>
    </source>
</evidence>
<name>A0ABZ2D0M0_9SPHN</name>
<dbReference type="InterPro" id="IPR023346">
    <property type="entry name" value="Lysozyme-like_dom_sf"/>
</dbReference>
<evidence type="ECO:0000256" key="4">
    <source>
        <dbReference type="SAM" id="SignalP"/>
    </source>
</evidence>
<dbReference type="Gene3D" id="1.10.530.10">
    <property type="match status" value="1"/>
</dbReference>
<comment type="similarity">
    <text evidence="1">Belongs to the transglycosylase Slt family.</text>
</comment>
<dbReference type="EMBL" id="CP144918">
    <property type="protein sequence ID" value="WWA46466.1"/>
    <property type="molecule type" value="Genomic_DNA"/>
</dbReference>
<accession>A0ABZ2D0M0</accession>
<dbReference type="SUPFAM" id="SSF53955">
    <property type="entry name" value="Lysozyme-like"/>
    <property type="match status" value="1"/>
</dbReference>
<keyword evidence="7" id="KW-1185">Reference proteome</keyword>